<accession>A0A1X9LSZ0</accession>
<gene>
    <name evidence="2" type="ORF">B5808_07100</name>
</gene>
<dbReference type="PANTHER" id="PTHR30204:SF97">
    <property type="entry name" value="MERR FAMILY REGULATORY PROTEIN"/>
    <property type="match status" value="1"/>
</dbReference>
<protein>
    <submittedName>
        <fullName evidence="2">MerR family transcriptional regulator</fullName>
    </submittedName>
</protein>
<proteinExistence type="predicted"/>
<evidence type="ECO:0000256" key="1">
    <source>
        <dbReference type="ARBA" id="ARBA00023125"/>
    </source>
</evidence>
<dbReference type="STRING" id="1619308.B5808_07100"/>
<evidence type="ECO:0000313" key="3">
    <source>
        <dbReference type="Proteomes" id="UP000192775"/>
    </source>
</evidence>
<organism evidence="2 3">
    <name type="scientific">Cnuibacter physcomitrellae</name>
    <dbReference type="NCBI Taxonomy" id="1619308"/>
    <lineage>
        <taxon>Bacteria</taxon>
        <taxon>Bacillati</taxon>
        <taxon>Actinomycetota</taxon>
        <taxon>Actinomycetes</taxon>
        <taxon>Micrococcales</taxon>
        <taxon>Microbacteriaceae</taxon>
        <taxon>Cnuibacter</taxon>
    </lineage>
</organism>
<dbReference type="Pfam" id="PF13411">
    <property type="entry name" value="MerR_1"/>
    <property type="match status" value="1"/>
</dbReference>
<sequence length="146" mass="15591">MRIGEVAERAGVSTRALRYYEEQGLLASERTPSGQRTYPESAVEKVQLIQQLFAAGLSSRTIVQLMPCIEVGVGSSEAFELLAAERDRITAAMADLAAARDALDRVIDMAVHPTAEHCPALREPAWAPYDAAAAGADAADPRPALV</sequence>
<dbReference type="RefSeq" id="WP_085019138.1">
    <property type="nucleotide sequence ID" value="NZ_BMHD01000001.1"/>
</dbReference>
<dbReference type="EMBL" id="CP020715">
    <property type="protein sequence ID" value="ARJ05000.1"/>
    <property type="molecule type" value="Genomic_DNA"/>
</dbReference>
<keyword evidence="1" id="KW-0238">DNA-binding</keyword>
<dbReference type="GO" id="GO:0003700">
    <property type="term" value="F:DNA-binding transcription factor activity"/>
    <property type="evidence" value="ECO:0007669"/>
    <property type="project" value="InterPro"/>
</dbReference>
<dbReference type="GO" id="GO:0003677">
    <property type="term" value="F:DNA binding"/>
    <property type="evidence" value="ECO:0007669"/>
    <property type="project" value="UniProtKB-KW"/>
</dbReference>
<dbReference type="SMART" id="SM00422">
    <property type="entry name" value="HTH_MERR"/>
    <property type="match status" value="1"/>
</dbReference>
<keyword evidence="3" id="KW-1185">Reference proteome</keyword>
<dbReference type="PROSITE" id="PS50937">
    <property type="entry name" value="HTH_MERR_2"/>
    <property type="match status" value="1"/>
</dbReference>
<dbReference type="Gene3D" id="1.10.1660.10">
    <property type="match status" value="1"/>
</dbReference>
<dbReference type="PANTHER" id="PTHR30204">
    <property type="entry name" value="REDOX-CYCLING DRUG-SENSING TRANSCRIPTIONAL ACTIVATOR SOXR"/>
    <property type="match status" value="1"/>
</dbReference>
<dbReference type="InterPro" id="IPR047057">
    <property type="entry name" value="MerR_fam"/>
</dbReference>
<reference evidence="2 3" key="1">
    <citation type="submission" date="2017-04" db="EMBL/GenBank/DDBJ databases">
        <authorList>
            <person name="Afonso C.L."/>
            <person name="Miller P.J."/>
            <person name="Scott M.A."/>
            <person name="Spackman E."/>
            <person name="Goraichik I."/>
            <person name="Dimitrov K.M."/>
            <person name="Suarez D.L."/>
            <person name="Swayne D.E."/>
        </authorList>
    </citation>
    <scope>NUCLEOTIDE SEQUENCE [LARGE SCALE GENOMIC DNA]</scope>
    <source>
        <strain evidence="3">XA(T)</strain>
    </source>
</reference>
<dbReference type="Proteomes" id="UP000192775">
    <property type="component" value="Chromosome"/>
</dbReference>
<dbReference type="KEGG" id="cphy:B5808_07100"/>
<dbReference type="SUPFAM" id="SSF46955">
    <property type="entry name" value="Putative DNA-binding domain"/>
    <property type="match status" value="1"/>
</dbReference>
<dbReference type="InterPro" id="IPR000551">
    <property type="entry name" value="MerR-type_HTH_dom"/>
</dbReference>
<dbReference type="PROSITE" id="PS00552">
    <property type="entry name" value="HTH_MERR_1"/>
    <property type="match status" value="1"/>
</dbReference>
<name>A0A1X9LSZ0_9MICO</name>
<dbReference type="InterPro" id="IPR009061">
    <property type="entry name" value="DNA-bd_dom_put_sf"/>
</dbReference>
<evidence type="ECO:0000313" key="2">
    <source>
        <dbReference type="EMBL" id="ARJ05000.1"/>
    </source>
</evidence>
<dbReference type="AlphaFoldDB" id="A0A1X9LSZ0"/>
<dbReference type="PRINTS" id="PR00040">
    <property type="entry name" value="HTHMERR"/>
</dbReference>